<dbReference type="Pfam" id="PF01396">
    <property type="entry name" value="Zn_ribbon_Top1"/>
    <property type="match status" value="1"/>
</dbReference>
<sequence>MNLFLCEKPSQGKDIAKVLGATKRGDGFLSSPDGQTVVTWGIGHLVEQFNPDEYDPAWKKWAFETLPIIPGQWQLSPKNETKKQYNVVIKLIKQAKLVIIATDIDREGEMIARELLDIAGYRGAIKRLWLSALDDASIRQGLAKLKDGEETLSLYYAGLARSRADWLIGMNFSRLFTLLAQQKGYQGKRLSVGRVQSPTLGLVVNRDREIKHFTPKQHFTLQFTLSEGQHRFVADYCIPEQYCDDDGLCLDASVINSANQQIRQLGTAKVISADTKREKQNAPLLFALSDLQSEANRLYGMGAQEVLDIAQSLYETHKATTYPRTDCGYLPESQLAEAPQIIKSLIEADHQLAGILPKLNLSQKSRAWNDKKITAHHGIIPTKIKANIGNMSEAEFKLYNLIRRRYLAQFLPACEVDKTVILLQSGSHTLVAKGSKLIQAGWKALFGKTLEEQDSGQLLPTLSPGKQCAILDSEIKVQQTSPPSHYTEGTLLTSMKNAARFVTDERLKQRLRETEGLGTEATRAATIQGLIDKGFLKKKGKLILATDEAYFLIDNLPVTLKDPGLTALWEQALNLIAEGKMTLANFMQKQEVFIRKLMQAAIQQGISLGNIESKKCPQCGSPMSKRKGKNGPFWGCTAYPNCRYVENIGTTKSSSKRKAKSPIQNVSEQIAGLRNILKESHKE</sequence>
<dbReference type="NCBIfam" id="NF005829">
    <property type="entry name" value="PRK07726.1"/>
    <property type="match status" value="1"/>
</dbReference>
<dbReference type="SUPFAM" id="SSF56712">
    <property type="entry name" value="Prokaryotic type I DNA topoisomerase"/>
    <property type="match status" value="1"/>
</dbReference>
<dbReference type="InterPro" id="IPR013497">
    <property type="entry name" value="Topo_IA_cen"/>
</dbReference>
<dbReference type="AlphaFoldDB" id="A0A369YJM0"/>
<dbReference type="FunFam" id="1.10.290.10:FF:000004">
    <property type="entry name" value="DNA topoisomerase 3"/>
    <property type="match status" value="1"/>
</dbReference>
<dbReference type="InterPro" id="IPR013825">
    <property type="entry name" value="Topo_IA_cen_sub2"/>
</dbReference>
<evidence type="ECO:0000256" key="15">
    <source>
        <dbReference type="ARBA" id="ARBA00032877"/>
    </source>
</evidence>
<dbReference type="SMART" id="SM00493">
    <property type="entry name" value="TOPRIM"/>
    <property type="match status" value="1"/>
</dbReference>
<comment type="catalytic activity">
    <reaction evidence="1">
        <text>ATP-independent breakage of single-stranded DNA, followed by passage and rejoining.</text>
        <dbReference type="EC" id="5.6.2.1"/>
    </reaction>
</comment>
<keyword evidence="4" id="KW-0479">Metal-binding</keyword>
<dbReference type="InterPro" id="IPR000380">
    <property type="entry name" value="Topo_IA"/>
</dbReference>
<dbReference type="Gene3D" id="3.30.65.10">
    <property type="entry name" value="Bacterial Topoisomerase I, domain 1"/>
    <property type="match status" value="1"/>
</dbReference>
<dbReference type="InterPro" id="IPR023406">
    <property type="entry name" value="Topo_IA_AS"/>
</dbReference>
<evidence type="ECO:0000313" key="19">
    <source>
        <dbReference type="Proteomes" id="UP000253872"/>
    </source>
</evidence>
<feature type="domain" description="Topo IA-type catalytic" evidence="17">
    <location>
        <begin position="151"/>
        <end position="598"/>
    </location>
</feature>
<keyword evidence="7" id="KW-0862">Zinc</keyword>
<dbReference type="InterPro" id="IPR013824">
    <property type="entry name" value="Topo_IA_cen_sub1"/>
</dbReference>
<evidence type="ECO:0000256" key="6">
    <source>
        <dbReference type="ARBA" id="ARBA00022771"/>
    </source>
</evidence>
<evidence type="ECO:0000313" key="18">
    <source>
        <dbReference type="EMBL" id="RDE70939.1"/>
    </source>
</evidence>
<dbReference type="GO" id="GO:0006310">
    <property type="term" value="P:DNA recombination"/>
    <property type="evidence" value="ECO:0007669"/>
    <property type="project" value="TreeGrafter"/>
</dbReference>
<evidence type="ECO:0000256" key="3">
    <source>
        <dbReference type="ARBA" id="ARBA00012891"/>
    </source>
</evidence>
<evidence type="ECO:0000259" key="17">
    <source>
        <dbReference type="PROSITE" id="PS52039"/>
    </source>
</evidence>
<dbReference type="PANTHER" id="PTHR11390">
    <property type="entry name" value="PROKARYOTIC DNA TOPOISOMERASE"/>
    <property type="match status" value="1"/>
</dbReference>
<dbReference type="PROSITE" id="PS00396">
    <property type="entry name" value="TOPO_IA_1"/>
    <property type="match status" value="1"/>
</dbReference>
<dbReference type="CDD" id="cd00186">
    <property type="entry name" value="TOP1Ac"/>
    <property type="match status" value="1"/>
</dbReference>
<dbReference type="Pfam" id="PF01131">
    <property type="entry name" value="Topoisom_bac"/>
    <property type="match status" value="1"/>
</dbReference>
<keyword evidence="8" id="KW-0460">Magnesium</keyword>
<name>A0A369YJM0_9PAST</name>
<evidence type="ECO:0000256" key="4">
    <source>
        <dbReference type="ARBA" id="ARBA00022723"/>
    </source>
</evidence>
<comment type="caution">
    <text evidence="18">The sequence shown here is derived from an EMBL/GenBank/DDBJ whole genome shotgun (WGS) entry which is preliminary data.</text>
</comment>
<keyword evidence="10" id="KW-0238">DNA-binding</keyword>
<protein>
    <recommendedName>
        <fullName evidence="3">DNA topoisomerase</fullName>
        <ecNumber evidence="3">5.6.2.1</ecNumber>
    </recommendedName>
    <alternativeName>
        <fullName evidence="15">Omega-protein</fullName>
    </alternativeName>
    <alternativeName>
        <fullName evidence="14">Relaxing enzyme</fullName>
    </alternativeName>
    <alternativeName>
        <fullName evidence="12">Swivelase</fullName>
    </alternativeName>
    <alternativeName>
        <fullName evidence="13">Untwisting enzyme</fullName>
    </alternativeName>
</protein>
<dbReference type="SMART" id="SM00437">
    <property type="entry name" value="TOP1Ac"/>
    <property type="match status" value="1"/>
</dbReference>
<dbReference type="Gene3D" id="2.70.20.10">
    <property type="entry name" value="Topoisomerase I, domain 3"/>
    <property type="match status" value="1"/>
</dbReference>
<dbReference type="PANTHER" id="PTHR11390:SF21">
    <property type="entry name" value="DNA TOPOISOMERASE 3-ALPHA"/>
    <property type="match status" value="1"/>
</dbReference>
<dbReference type="PRINTS" id="PR00417">
    <property type="entry name" value="PRTPISMRASEI"/>
</dbReference>
<dbReference type="GO" id="GO:0008270">
    <property type="term" value="F:zinc ion binding"/>
    <property type="evidence" value="ECO:0007669"/>
    <property type="project" value="UniProtKB-KW"/>
</dbReference>
<dbReference type="EMBL" id="QEPN01000006">
    <property type="protein sequence ID" value="RDE70939.1"/>
    <property type="molecule type" value="Genomic_DNA"/>
</dbReference>
<dbReference type="InterPro" id="IPR034144">
    <property type="entry name" value="TOPRIM_TopoIII"/>
</dbReference>
<dbReference type="GO" id="GO:0006281">
    <property type="term" value="P:DNA repair"/>
    <property type="evidence" value="ECO:0007669"/>
    <property type="project" value="TreeGrafter"/>
</dbReference>
<proteinExistence type="inferred from homology"/>
<dbReference type="RefSeq" id="WP_111403512.1">
    <property type="nucleotide sequence ID" value="NZ_QEPN01000006.1"/>
</dbReference>
<reference evidence="18 19" key="1">
    <citation type="submission" date="2018-05" db="EMBL/GenBank/DDBJ databases">
        <title>Draft Genome Sequences for a Diverse set of 7 Haemophilus Species.</title>
        <authorList>
            <person name="Nichols M."/>
            <person name="Topaz N."/>
            <person name="Wang X."/>
            <person name="Wang X."/>
            <person name="Boxrud D."/>
        </authorList>
    </citation>
    <scope>NUCLEOTIDE SEQUENCE [LARGE SCALE GENOMIC DNA]</scope>
    <source>
        <strain evidence="18 19">C2002001239</strain>
    </source>
</reference>
<dbReference type="InterPro" id="IPR013498">
    <property type="entry name" value="Topo_IA_Znf"/>
</dbReference>
<dbReference type="PROSITE" id="PS52039">
    <property type="entry name" value="TOPO_IA_2"/>
    <property type="match status" value="1"/>
</dbReference>
<dbReference type="GO" id="GO:0003917">
    <property type="term" value="F:DNA topoisomerase type I (single strand cut, ATP-independent) activity"/>
    <property type="evidence" value="ECO:0007669"/>
    <property type="project" value="UniProtKB-EC"/>
</dbReference>
<keyword evidence="6" id="KW-0863">Zinc-finger</keyword>
<dbReference type="GO" id="GO:0006265">
    <property type="term" value="P:DNA topological change"/>
    <property type="evidence" value="ECO:0007669"/>
    <property type="project" value="InterPro"/>
</dbReference>
<evidence type="ECO:0000256" key="12">
    <source>
        <dbReference type="ARBA" id="ARBA00030003"/>
    </source>
</evidence>
<keyword evidence="9" id="KW-0799">Topoisomerase</keyword>
<dbReference type="Pfam" id="PF01751">
    <property type="entry name" value="Toprim"/>
    <property type="match status" value="1"/>
</dbReference>
<dbReference type="PROSITE" id="PS50880">
    <property type="entry name" value="TOPRIM"/>
    <property type="match status" value="1"/>
</dbReference>
<dbReference type="SMART" id="SM00436">
    <property type="entry name" value="TOP1Bc"/>
    <property type="match status" value="1"/>
</dbReference>
<accession>A0A369YJM0</accession>
<dbReference type="CDD" id="cd03362">
    <property type="entry name" value="TOPRIM_TopoIA_TopoIII"/>
    <property type="match status" value="1"/>
</dbReference>
<evidence type="ECO:0000256" key="2">
    <source>
        <dbReference type="ARBA" id="ARBA00009446"/>
    </source>
</evidence>
<dbReference type="InterPro" id="IPR013826">
    <property type="entry name" value="Topo_IA_cen_sub3"/>
</dbReference>
<dbReference type="SUPFAM" id="SSF57783">
    <property type="entry name" value="Zinc beta-ribbon"/>
    <property type="match status" value="1"/>
</dbReference>
<dbReference type="Gene3D" id="1.10.460.10">
    <property type="entry name" value="Topoisomerase I, domain 2"/>
    <property type="match status" value="1"/>
</dbReference>
<dbReference type="InterPro" id="IPR006171">
    <property type="entry name" value="TOPRIM_dom"/>
</dbReference>
<evidence type="ECO:0000256" key="11">
    <source>
        <dbReference type="ARBA" id="ARBA00023235"/>
    </source>
</evidence>
<keyword evidence="11 18" id="KW-0413">Isomerase</keyword>
<keyword evidence="5" id="KW-0677">Repeat</keyword>
<dbReference type="InterPro" id="IPR003602">
    <property type="entry name" value="Topo_IA_DNA-bd_dom"/>
</dbReference>
<dbReference type="EC" id="5.6.2.1" evidence="3"/>
<feature type="domain" description="Toprim" evidence="16">
    <location>
        <begin position="1"/>
        <end position="134"/>
    </location>
</feature>
<organism evidence="18 19">
    <name type="scientific">Haemophilus sputorum</name>
    <dbReference type="NCBI Taxonomy" id="1078480"/>
    <lineage>
        <taxon>Bacteria</taxon>
        <taxon>Pseudomonadati</taxon>
        <taxon>Pseudomonadota</taxon>
        <taxon>Gammaproteobacteria</taxon>
        <taxon>Pasteurellales</taxon>
        <taxon>Pasteurellaceae</taxon>
        <taxon>Haemophilus</taxon>
    </lineage>
</organism>
<gene>
    <name evidence="18" type="primary">topB</name>
    <name evidence="18" type="ORF">DPV93_07995</name>
</gene>
<comment type="similarity">
    <text evidence="2">Belongs to the type IA topoisomerase family.</text>
</comment>
<dbReference type="Proteomes" id="UP000253872">
    <property type="component" value="Unassembled WGS sequence"/>
</dbReference>
<dbReference type="InterPro" id="IPR003601">
    <property type="entry name" value="Topo_IA_2"/>
</dbReference>
<evidence type="ECO:0000256" key="1">
    <source>
        <dbReference type="ARBA" id="ARBA00000213"/>
    </source>
</evidence>
<dbReference type="Gene3D" id="3.40.50.140">
    <property type="match status" value="1"/>
</dbReference>
<evidence type="ECO:0000256" key="9">
    <source>
        <dbReference type="ARBA" id="ARBA00023029"/>
    </source>
</evidence>
<evidence type="ECO:0000256" key="7">
    <source>
        <dbReference type="ARBA" id="ARBA00022833"/>
    </source>
</evidence>
<evidence type="ECO:0000256" key="5">
    <source>
        <dbReference type="ARBA" id="ARBA00022737"/>
    </source>
</evidence>
<dbReference type="InterPro" id="IPR023405">
    <property type="entry name" value="Topo_IA_core_domain"/>
</dbReference>
<dbReference type="GO" id="GO:0043597">
    <property type="term" value="C:cytoplasmic replication fork"/>
    <property type="evidence" value="ECO:0007669"/>
    <property type="project" value="TreeGrafter"/>
</dbReference>
<evidence type="ECO:0000256" key="10">
    <source>
        <dbReference type="ARBA" id="ARBA00023125"/>
    </source>
</evidence>
<evidence type="ECO:0000256" key="13">
    <source>
        <dbReference type="ARBA" id="ARBA00031985"/>
    </source>
</evidence>
<evidence type="ECO:0000256" key="14">
    <source>
        <dbReference type="ARBA" id="ARBA00032235"/>
    </source>
</evidence>
<dbReference type="Gene3D" id="1.10.290.10">
    <property type="entry name" value="Topoisomerase I, domain 4"/>
    <property type="match status" value="1"/>
</dbReference>
<evidence type="ECO:0000259" key="16">
    <source>
        <dbReference type="PROSITE" id="PS50880"/>
    </source>
</evidence>
<evidence type="ECO:0000256" key="8">
    <source>
        <dbReference type="ARBA" id="ARBA00022842"/>
    </source>
</evidence>
<dbReference type="InterPro" id="IPR005738">
    <property type="entry name" value="TopoIII"/>
</dbReference>
<dbReference type="GO" id="GO:0003677">
    <property type="term" value="F:DNA binding"/>
    <property type="evidence" value="ECO:0007669"/>
    <property type="project" value="UniProtKB-KW"/>
</dbReference>
<dbReference type="NCBIfam" id="TIGR01056">
    <property type="entry name" value="topB"/>
    <property type="match status" value="1"/>
</dbReference>